<sequence length="339" mass="37307">MMSQETQASPKGRFGSSRKSISVSSEALVSVAPLLDGTRAVSCTPAVAGLDAREWLAGSGKTLARLRDAHGAVLLRGFSPLDADGLGELATALSGELRDYDNRSTPRTRVNNRVFTSTEYPPEQTIPLHNEMSYTASWPDTLYLACMVPAAEGGQTPLADSARVHDRVPASTRERFERDGVMYVRNFGHGLDLSWQEAFQTQDRDQVTAYCEKNGIQTEWLGGERLRTRHVVQATVESRASGKKVWFNQAHLFHVSSLPESVERELRESFSEDELPRNALYGDGTPLEPADLAHVRAAYAAEEIAFPWQTGDVVIVDNEQFAHGRRPYSGARSVLVAMA</sequence>
<comment type="cofactor">
    <cofactor evidence="1">
        <name>Fe(2+)</name>
        <dbReference type="ChEBI" id="CHEBI:29033"/>
    </cofactor>
</comment>
<dbReference type="GO" id="GO:0017000">
    <property type="term" value="P:antibiotic biosynthetic process"/>
    <property type="evidence" value="ECO:0007669"/>
    <property type="project" value="UniProtKB-KW"/>
</dbReference>
<dbReference type="InterPro" id="IPR003819">
    <property type="entry name" value="TauD/TfdA-like"/>
</dbReference>
<dbReference type="Proteomes" id="UP000037982">
    <property type="component" value="Unassembled WGS sequence"/>
</dbReference>
<evidence type="ECO:0000256" key="4">
    <source>
        <dbReference type="ARBA" id="ARBA00023194"/>
    </source>
</evidence>
<dbReference type="SUPFAM" id="SSF51197">
    <property type="entry name" value="Clavaminate synthase-like"/>
    <property type="match status" value="1"/>
</dbReference>
<dbReference type="PANTHER" id="PTHR10696">
    <property type="entry name" value="GAMMA-BUTYROBETAINE HYDROXYLASE-RELATED"/>
    <property type="match status" value="1"/>
</dbReference>
<dbReference type="InterPro" id="IPR042098">
    <property type="entry name" value="TauD-like_sf"/>
</dbReference>
<keyword evidence="4" id="KW-0045">Antibiotic biosynthesis</keyword>
<organism evidence="6 7">
    <name type="scientific">Streptomyces chattanoogensis</name>
    <dbReference type="NCBI Taxonomy" id="66876"/>
    <lineage>
        <taxon>Bacteria</taxon>
        <taxon>Bacillati</taxon>
        <taxon>Actinomycetota</taxon>
        <taxon>Actinomycetes</taxon>
        <taxon>Kitasatosporales</taxon>
        <taxon>Streptomycetaceae</taxon>
        <taxon>Streptomyces</taxon>
    </lineage>
</organism>
<name>A0A0N0XVH1_9ACTN</name>
<dbReference type="AlphaFoldDB" id="A0A0N0XVH1"/>
<accession>A0A0N0XVH1</accession>
<dbReference type="Gene3D" id="3.60.130.10">
    <property type="entry name" value="Clavaminate synthase-like"/>
    <property type="match status" value="1"/>
</dbReference>
<dbReference type="PANTHER" id="PTHR10696:SF56">
    <property type="entry name" value="TAUD_TFDA-LIKE DOMAIN-CONTAINING PROTEIN"/>
    <property type="match status" value="1"/>
</dbReference>
<gene>
    <name evidence="6" type="ORF">ADL29_23685</name>
</gene>
<reference evidence="7" key="1">
    <citation type="submission" date="2015-07" db="EMBL/GenBank/DDBJ databases">
        <authorList>
            <person name="Ju K.-S."/>
            <person name="Doroghazi J.R."/>
            <person name="Metcalf W.W."/>
        </authorList>
    </citation>
    <scope>NUCLEOTIDE SEQUENCE [LARGE SCALE GENOMIC DNA]</scope>
    <source>
        <strain evidence="7">NRRL ISP-5002</strain>
    </source>
</reference>
<dbReference type="EMBL" id="LGKG01000146">
    <property type="protein sequence ID" value="KPC61623.1"/>
    <property type="molecule type" value="Genomic_DNA"/>
</dbReference>
<evidence type="ECO:0000313" key="6">
    <source>
        <dbReference type="EMBL" id="KPC61623.1"/>
    </source>
</evidence>
<evidence type="ECO:0000256" key="1">
    <source>
        <dbReference type="ARBA" id="ARBA00001954"/>
    </source>
</evidence>
<dbReference type="PATRIC" id="fig|66876.3.peg.5186"/>
<evidence type="ECO:0000256" key="2">
    <source>
        <dbReference type="ARBA" id="ARBA00023002"/>
    </source>
</evidence>
<evidence type="ECO:0000313" key="7">
    <source>
        <dbReference type="Proteomes" id="UP000037982"/>
    </source>
</evidence>
<dbReference type="InterPro" id="IPR050411">
    <property type="entry name" value="AlphaKG_dependent_hydroxylases"/>
</dbReference>
<feature type="domain" description="TauD/TfdA-like" evidence="5">
    <location>
        <begin position="49"/>
        <end position="337"/>
    </location>
</feature>
<comment type="caution">
    <text evidence="6">The sequence shown here is derived from an EMBL/GenBank/DDBJ whole genome shotgun (WGS) entry which is preliminary data.</text>
</comment>
<keyword evidence="7" id="KW-1185">Reference proteome</keyword>
<keyword evidence="2" id="KW-0560">Oxidoreductase</keyword>
<dbReference type="Pfam" id="PF02668">
    <property type="entry name" value="TauD"/>
    <property type="match status" value="1"/>
</dbReference>
<evidence type="ECO:0000259" key="5">
    <source>
        <dbReference type="Pfam" id="PF02668"/>
    </source>
</evidence>
<dbReference type="GO" id="GO:0016491">
    <property type="term" value="F:oxidoreductase activity"/>
    <property type="evidence" value="ECO:0007669"/>
    <property type="project" value="UniProtKB-KW"/>
</dbReference>
<evidence type="ECO:0000256" key="3">
    <source>
        <dbReference type="ARBA" id="ARBA00023004"/>
    </source>
</evidence>
<keyword evidence="3" id="KW-0408">Iron</keyword>
<proteinExistence type="predicted"/>
<protein>
    <submittedName>
        <fullName evidence="6">SyrP</fullName>
    </submittedName>
</protein>